<evidence type="ECO:0000313" key="10">
    <source>
        <dbReference type="EMBL" id="GGC86677.1"/>
    </source>
</evidence>
<dbReference type="InterPro" id="IPR006091">
    <property type="entry name" value="Acyl-CoA_Oxase/DH_mid-dom"/>
</dbReference>
<evidence type="ECO:0000256" key="1">
    <source>
        <dbReference type="ARBA" id="ARBA00001974"/>
    </source>
</evidence>
<dbReference type="GO" id="GO:0050660">
    <property type="term" value="F:flavin adenine dinucleotide binding"/>
    <property type="evidence" value="ECO:0007669"/>
    <property type="project" value="InterPro"/>
</dbReference>
<dbReference type="SUPFAM" id="SSF47203">
    <property type="entry name" value="Acyl-CoA dehydrogenase C-terminal domain-like"/>
    <property type="match status" value="1"/>
</dbReference>
<dbReference type="PANTHER" id="PTHR43292:SF3">
    <property type="entry name" value="ACYL-COA DEHYDROGENASE FADE29"/>
    <property type="match status" value="1"/>
</dbReference>
<keyword evidence="4 6" id="KW-0274">FAD</keyword>
<evidence type="ECO:0000256" key="2">
    <source>
        <dbReference type="ARBA" id="ARBA00009347"/>
    </source>
</evidence>
<dbReference type="SUPFAM" id="SSF56645">
    <property type="entry name" value="Acyl-CoA dehydrogenase NM domain-like"/>
    <property type="match status" value="1"/>
</dbReference>
<dbReference type="Pfam" id="PF02770">
    <property type="entry name" value="Acyl-CoA_dh_M"/>
    <property type="match status" value="1"/>
</dbReference>
<protein>
    <submittedName>
        <fullName evidence="10">Acyl-CoA dehydrogenase</fullName>
    </submittedName>
</protein>
<dbReference type="PANTHER" id="PTHR43292">
    <property type="entry name" value="ACYL-COA DEHYDROGENASE"/>
    <property type="match status" value="1"/>
</dbReference>
<dbReference type="Pfam" id="PF02771">
    <property type="entry name" value="Acyl-CoA_dh_N"/>
    <property type="match status" value="1"/>
</dbReference>
<dbReference type="InterPro" id="IPR052161">
    <property type="entry name" value="Mycobact_Acyl-CoA_DH"/>
</dbReference>
<sequence>MTVSVTFAPHDEAFRQDVRSFIAENYPAELRVANPETDLTKEQSLLWHRILFRAGRLAPHWPKEYGGPGWTTVQQYIWDQETALAGTLPPLAFSVTMVGPVIYTFGNAVQKARFLPRILSGDDWWCQGYSEREAGSDLASLKCKAVRDGDHYIVNGHKIWTTLAQHADWIFCLVRTDVSAKPQRGISFLLIDMTTPGITVRPIITIDGSHEINEIFFEDVRVPAENLIGEENKGWDYAKFLLGNERTSMAGTGHARRALAELKSVAAQERAGGAPLLADADFARQVARTEIDLAALEFTELRMISALSAGRDPGAGASLLKIRGTEVRQRIAELTHRAIGSYGMVLRHELALGHNEPAPGPDYGHTATERYLNTRKLSIYGGSNEIQRNIIAKAVLGL</sequence>
<dbReference type="Gene3D" id="1.20.140.10">
    <property type="entry name" value="Butyryl-CoA Dehydrogenase, subunit A, domain 3"/>
    <property type="match status" value="1"/>
</dbReference>
<reference evidence="10" key="2">
    <citation type="submission" date="2020-09" db="EMBL/GenBank/DDBJ databases">
        <authorList>
            <person name="Sun Q."/>
            <person name="Zhou Y."/>
        </authorList>
    </citation>
    <scope>NUCLEOTIDE SEQUENCE</scope>
    <source>
        <strain evidence="10">CGMCC 1.12919</strain>
    </source>
</reference>
<evidence type="ECO:0000259" key="9">
    <source>
        <dbReference type="Pfam" id="PF02771"/>
    </source>
</evidence>
<reference evidence="10" key="1">
    <citation type="journal article" date="2014" name="Int. J. Syst. Evol. Microbiol.">
        <title>Complete genome sequence of Corynebacterium casei LMG S-19264T (=DSM 44701T), isolated from a smear-ripened cheese.</title>
        <authorList>
            <consortium name="US DOE Joint Genome Institute (JGI-PGF)"/>
            <person name="Walter F."/>
            <person name="Albersmeier A."/>
            <person name="Kalinowski J."/>
            <person name="Ruckert C."/>
        </authorList>
    </citation>
    <scope>NUCLEOTIDE SEQUENCE</scope>
    <source>
        <strain evidence="10">CGMCC 1.12919</strain>
    </source>
</reference>
<feature type="domain" description="Acyl-CoA dehydrogenase/oxidase N-terminal" evidence="9">
    <location>
        <begin position="10"/>
        <end position="122"/>
    </location>
</feature>
<keyword evidence="11" id="KW-1185">Reference proteome</keyword>
<keyword evidence="5 6" id="KW-0560">Oxidoreductase</keyword>
<evidence type="ECO:0000313" key="11">
    <source>
        <dbReference type="Proteomes" id="UP000637002"/>
    </source>
</evidence>
<dbReference type="InterPro" id="IPR037069">
    <property type="entry name" value="AcylCoA_DH/ox_N_sf"/>
</dbReference>
<dbReference type="InterPro" id="IPR013786">
    <property type="entry name" value="AcylCoA_DH/ox_N"/>
</dbReference>
<dbReference type="Gene3D" id="2.40.110.10">
    <property type="entry name" value="Butyryl-CoA Dehydrogenase, subunit A, domain 2"/>
    <property type="match status" value="1"/>
</dbReference>
<dbReference type="Proteomes" id="UP000637002">
    <property type="component" value="Unassembled WGS sequence"/>
</dbReference>
<dbReference type="GO" id="GO:0016627">
    <property type="term" value="F:oxidoreductase activity, acting on the CH-CH group of donors"/>
    <property type="evidence" value="ECO:0007669"/>
    <property type="project" value="InterPro"/>
</dbReference>
<dbReference type="FunFam" id="2.40.110.10:FF:000011">
    <property type="entry name" value="Acyl-CoA dehydrogenase FadE34"/>
    <property type="match status" value="1"/>
</dbReference>
<comment type="caution">
    <text evidence="10">The sequence shown here is derived from an EMBL/GenBank/DDBJ whole genome shotgun (WGS) entry which is preliminary data.</text>
</comment>
<proteinExistence type="inferred from homology"/>
<dbReference type="InterPro" id="IPR009100">
    <property type="entry name" value="AcylCoA_DH/oxidase_NM_dom_sf"/>
</dbReference>
<organism evidence="10 11">
    <name type="scientific">Chelatococcus reniformis</name>
    <dbReference type="NCBI Taxonomy" id="1494448"/>
    <lineage>
        <taxon>Bacteria</taxon>
        <taxon>Pseudomonadati</taxon>
        <taxon>Pseudomonadota</taxon>
        <taxon>Alphaproteobacteria</taxon>
        <taxon>Hyphomicrobiales</taxon>
        <taxon>Chelatococcaceae</taxon>
        <taxon>Chelatococcus</taxon>
    </lineage>
</organism>
<dbReference type="Pfam" id="PF00441">
    <property type="entry name" value="Acyl-CoA_dh_1"/>
    <property type="match status" value="1"/>
</dbReference>
<feature type="domain" description="Acyl-CoA oxidase/dehydrogenase middle" evidence="8">
    <location>
        <begin position="126"/>
        <end position="220"/>
    </location>
</feature>
<comment type="cofactor">
    <cofactor evidence="1 6">
        <name>FAD</name>
        <dbReference type="ChEBI" id="CHEBI:57692"/>
    </cofactor>
</comment>
<dbReference type="InterPro" id="IPR009075">
    <property type="entry name" value="AcylCo_DH/oxidase_C"/>
</dbReference>
<evidence type="ECO:0000256" key="4">
    <source>
        <dbReference type="ARBA" id="ARBA00022827"/>
    </source>
</evidence>
<dbReference type="EMBL" id="BMGG01000010">
    <property type="protein sequence ID" value="GGC86677.1"/>
    <property type="molecule type" value="Genomic_DNA"/>
</dbReference>
<dbReference type="GO" id="GO:0005886">
    <property type="term" value="C:plasma membrane"/>
    <property type="evidence" value="ECO:0007669"/>
    <property type="project" value="TreeGrafter"/>
</dbReference>
<dbReference type="InterPro" id="IPR046373">
    <property type="entry name" value="Acyl-CoA_Oxase/DH_mid-dom_sf"/>
</dbReference>
<evidence type="ECO:0000259" key="8">
    <source>
        <dbReference type="Pfam" id="PF02770"/>
    </source>
</evidence>
<evidence type="ECO:0000256" key="5">
    <source>
        <dbReference type="ARBA" id="ARBA00023002"/>
    </source>
</evidence>
<evidence type="ECO:0000259" key="7">
    <source>
        <dbReference type="Pfam" id="PF00441"/>
    </source>
</evidence>
<name>A0A916UU12_9HYPH</name>
<evidence type="ECO:0000256" key="3">
    <source>
        <dbReference type="ARBA" id="ARBA00022630"/>
    </source>
</evidence>
<accession>A0A916UU12</accession>
<gene>
    <name evidence="10" type="ORF">GCM10010994_50760</name>
</gene>
<feature type="domain" description="Acyl-CoA dehydrogenase/oxidase C-terminal" evidence="7">
    <location>
        <begin position="232"/>
        <end position="396"/>
    </location>
</feature>
<dbReference type="AlphaFoldDB" id="A0A916UU12"/>
<dbReference type="Gene3D" id="1.10.540.10">
    <property type="entry name" value="Acyl-CoA dehydrogenase/oxidase, N-terminal domain"/>
    <property type="match status" value="1"/>
</dbReference>
<dbReference type="InterPro" id="IPR036250">
    <property type="entry name" value="AcylCo_DH-like_C"/>
</dbReference>
<comment type="similarity">
    <text evidence="2 6">Belongs to the acyl-CoA dehydrogenase family.</text>
</comment>
<keyword evidence="3 6" id="KW-0285">Flavoprotein</keyword>
<evidence type="ECO:0000256" key="6">
    <source>
        <dbReference type="RuleBase" id="RU362125"/>
    </source>
</evidence>